<organism evidence="1 2">
    <name type="scientific">Persicimonas caeni</name>
    <dbReference type="NCBI Taxonomy" id="2292766"/>
    <lineage>
        <taxon>Bacteria</taxon>
        <taxon>Deltaproteobacteria</taxon>
        <taxon>Bradymonadales</taxon>
        <taxon>Bradymonadaceae</taxon>
        <taxon>Persicimonas</taxon>
    </lineage>
</organism>
<proteinExistence type="predicted"/>
<accession>A0A5B8YBP4</accession>
<gene>
    <name evidence="1" type="ORF">FIV42_16935</name>
</gene>
<accession>A0A4Y6PVI2</accession>
<dbReference type="Proteomes" id="UP000315995">
    <property type="component" value="Chromosome"/>
</dbReference>
<reference evidence="1 2" key="1">
    <citation type="submission" date="2019-06" db="EMBL/GenBank/DDBJ databases">
        <title>Persicimonas caeni gen. nov., sp. nov., a predatory bacterium isolated from solar saltern.</title>
        <authorList>
            <person name="Wang S."/>
        </authorList>
    </citation>
    <scope>NUCLEOTIDE SEQUENCE [LARGE SCALE GENOMIC DNA]</scope>
    <source>
        <strain evidence="1 2">YN101</strain>
    </source>
</reference>
<dbReference type="InterPro" id="IPR011043">
    <property type="entry name" value="Gal_Oxase/kelch_b-propeller"/>
</dbReference>
<name>A0A4Y6PVI2_PERCE</name>
<dbReference type="AlphaFoldDB" id="A0A4Y6PVI2"/>
<evidence type="ECO:0000313" key="2">
    <source>
        <dbReference type="Proteomes" id="UP000315995"/>
    </source>
</evidence>
<dbReference type="EMBL" id="CP041186">
    <property type="protein sequence ID" value="QDG52364.1"/>
    <property type="molecule type" value="Genomic_DNA"/>
</dbReference>
<sequence length="780" mass="85483">MVCVLQTLWKSSESTMNAWTPMNGRRPPKTANGHSSMVYDETREQLLLVTPGEGIEVWGWDGAGWETITDGLVPNAPSSRPLAAFGLCDTYIFVPGDGHMRVVRLGAPYHVQLIDVTELARWGYSHGTAGFDAESTCFWVHVTDYEGGTTFSFDGERLEKLVDGPALMSGCWDAANGRLVGIDIEDTLYAFDGEAWTVLHAEHMPTSSDIGYDTSRDRLFRLVAHSDEGMRLHELAGGGWQPTDREMRPLMASAVVGFDKGRGELVSYGGQDFRKGADWSDETWVSDGGDLVNTASEADRLELGRHTTPVQLDGKLVAINHSTLAADALGVGGWEVLVDPVDSHDADLGPLRHSRLYDLSVNFAAGDDTLYMLDGDGGLWTSSAGSKWRQLCGPGRGPNGHYARRVAMAFDAARERLVLFGGVESNTTWVFGQKGWQEFDDEIRPIHGVASAVSTPEGVYLLAGPDLWLLEETCWRCVASDPDWRGAHLCYDSKRNALLSFGEDGDGWRLGVWVDDAWRNVAALPDDVRLATPYSGDAEVGVDPQGDRVVILDKSMFWALDLSACELSDATLPTGECEPARATTPAPEGDMVDAVALVTTDGEPRHARELGLQLVIPKEWRLVATIPNHPVVTAMEGFGGLAVLMHPQWWNQDFEPWRLGGGGIEVVLLAEEPPLLVADPYDDNMMVPADTVAFRELSPALQSQYNTLPDAQLDRAYGTKLGGFPRYVQDDVLEYYEGDDHPQFVLQLRADVFDCMFGDFGAAYVFINEYGVGKAVMQSH</sequence>
<protein>
    <submittedName>
        <fullName evidence="1">DUF1963 domain-containing protein</fullName>
    </submittedName>
</protein>
<dbReference type="Pfam" id="PF09234">
    <property type="entry name" value="DUF1963"/>
    <property type="match status" value="1"/>
</dbReference>
<dbReference type="Gene3D" id="2.30.320.10">
    <property type="entry name" value="YwqG-like"/>
    <property type="match status" value="1"/>
</dbReference>
<dbReference type="SUPFAM" id="SSF103032">
    <property type="entry name" value="Hypothetical protein YwqG"/>
    <property type="match status" value="1"/>
</dbReference>
<dbReference type="OrthoDB" id="134503at2"/>
<dbReference type="InterPro" id="IPR015315">
    <property type="entry name" value="DUF1963"/>
</dbReference>
<dbReference type="InterPro" id="IPR035948">
    <property type="entry name" value="YwqG-like_sf"/>
</dbReference>
<dbReference type="SUPFAM" id="SSF50965">
    <property type="entry name" value="Galactose oxidase, central domain"/>
    <property type="match status" value="1"/>
</dbReference>
<keyword evidence="2" id="KW-1185">Reference proteome</keyword>
<evidence type="ECO:0000313" key="1">
    <source>
        <dbReference type="EMBL" id="QDG52364.1"/>
    </source>
</evidence>